<sequence>MNADVHAVAKAINQWFVEARKRADGKAIVDKEPPEALLALVDAFLVTAEKVLTVGAGAESVKLLLDSYFAAHSFARIGKLYDESYVTYVEPDRNDVRAKMLCRNPSRLLKQMGKGFRAHVFFSATLSPLNYFMDMLGAEEEDYSVTIDSPFAREQWEVSIVPLSTRYVDREATKDALVAKLVELTGKRVGNFLLFFPSYAYMNGIYEDYLVAIDREQTNTLLQTRT</sequence>
<gene>
    <name evidence="1" type="ORF">E6C55_32995</name>
</gene>
<organism evidence="1 2">
    <name type="scientific">Cohnella fermenti</name>
    <dbReference type="NCBI Taxonomy" id="2565925"/>
    <lineage>
        <taxon>Bacteria</taxon>
        <taxon>Bacillati</taxon>
        <taxon>Bacillota</taxon>
        <taxon>Bacilli</taxon>
        <taxon>Bacillales</taxon>
        <taxon>Paenibacillaceae</taxon>
        <taxon>Cohnella</taxon>
    </lineage>
</organism>
<reference evidence="1 2" key="1">
    <citation type="submission" date="2019-04" db="EMBL/GenBank/DDBJ databases">
        <title>Cohnella sp. nov. isolated from preserved vegetables.</title>
        <authorList>
            <person name="Lin S.-Y."/>
            <person name="Hung M.-H."/>
            <person name="Young C.-C."/>
        </authorList>
    </citation>
    <scope>NUCLEOTIDE SEQUENCE [LARGE SCALE GENOMIC DNA]</scope>
    <source>
        <strain evidence="1 2">CC-MHH1044</strain>
    </source>
</reference>
<protein>
    <submittedName>
        <fullName evidence="1">Uncharacterized protein</fullName>
    </submittedName>
</protein>
<dbReference type="Gene3D" id="3.40.50.300">
    <property type="entry name" value="P-loop containing nucleotide triphosphate hydrolases"/>
    <property type="match status" value="1"/>
</dbReference>
<proteinExistence type="predicted"/>
<dbReference type="Proteomes" id="UP000310636">
    <property type="component" value="Unassembled WGS sequence"/>
</dbReference>
<comment type="caution">
    <text evidence="1">The sequence shown here is derived from an EMBL/GenBank/DDBJ whole genome shotgun (WGS) entry which is preliminary data.</text>
</comment>
<dbReference type="InterPro" id="IPR027417">
    <property type="entry name" value="P-loop_NTPase"/>
</dbReference>
<accession>A0A4S4BEF2</accession>
<name>A0A4S4BEF2_9BACL</name>
<dbReference type="Gene3D" id="1.10.275.40">
    <property type="match status" value="1"/>
</dbReference>
<dbReference type="AlphaFoldDB" id="A0A4S4BEF2"/>
<evidence type="ECO:0000313" key="2">
    <source>
        <dbReference type="Proteomes" id="UP000310636"/>
    </source>
</evidence>
<keyword evidence="2" id="KW-1185">Reference proteome</keyword>
<dbReference type="EMBL" id="SSOB01000088">
    <property type="protein sequence ID" value="THF72476.1"/>
    <property type="molecule type" value="Genomic_DNA"/>
</dbReference>
<dbReference type="RefSeq" id="WP_136374088.1">
    <property type="nucleotide sequence ID" value="NZ_SSOB01000088.1"/>
</dbReference>
<evidence type="ECO:0000313" key="1">
    <source>
        <dbReference type="EMBL" id="THF72476.1"/>
    </source>
</evidence>
<dbReference type="OrthoDB" id="9765586at2"/>